<proteinExistence type="predicted"/>
<keyword evidence="2" id="KW-0472">Membrane</keyword>
<feature type="signal peptide" evidence="3">
    <location>
        <begin position="1"/>
        <end position="34"/>
    </location>
</feature>
<evidence type="ECO:0000313" key="4">
    <source>
        <dbReference type="EMBL" id="QOV36359.1"/>
    </source>
</evidence>
<feature type="region of interest" description="Disordered" evidence="1">
    <location>
        <begin position="461"/>
        <end position="517"/>
    </location>
</feature>
<dbReference type="Proteomes" id="UP000594205">
    <property type="component" value="Chromosome"/>
</dbReference>
<evidence type="ECO:0000256" key="3">
    <source>
        <dbReference type="SAM" id="SignalP"/>
    </source>
</evidence>
<accession>A0A7M2SK41</accession>
<keyword evidence="2" id="KW-0812">Transmembrane</keyword>
<dbReference type="AlphaFoldDB" id="A0A7M2SK41"/>
<name>A0A7M2SK41_9ACTN</name>
<dbReference type="EMBL" id="CP063373">
    <property type="protein sequence ID" value="QOV36359.1"/>
    <property type="molecule type" value="Genomic_DNA"/>
</dbReference>
<feature type="transmembrane region" description="Helical" evidence="2">
    <location>
        <begin position="532"/>
        <end position="551"/>
    </location>
</feature>
<feature type="compositionally biased region" description="Gly residues" evidence="1">
    <location>
        <begin position="469"/>
        <end position="514"/>
    </location>
</feature>
<dbReference type="KEGG" id="sfeu:IM697_41240"/>
<organism evidence="4 5">
    <name type="scientific">Streptomyces ferrugineus</name>
    <dbReference type="NCBI Taxonomy" id="1413221"/>
    <lineage>
        <taxon>Bacteria</taxon>
        <taxon>Bacillati</taxon>
        <taxon>Actinomycetota</taxon>
        <taxon>Actinomycetes</taxon>
        <taxon>Kitasatosporales</taxon>
        <taxon>Streptomycetaceae</taxon>
        <taxon>Streptomyces</taxon>
    </lineage>
</organism>
<keyword evidence="3" id="KW-0732">Signal</keyword>
<protein>
    <recommendedName>
        <fullName evidence="6">Peptidase</fullName>
    </recommendedName>
</protein>
<evidence type="ECO:0000256" key="2">
    <source>
        <dbReference type="SAM" id="Phobius"/>
    </source>
</evidence>
<sequence length="564" mass="57821">MTLQSVRRTWPLRSVGLLAATGLAAVGLAGTAQAADAPLPVTITGENRVDLSLDSDNGDATEPQVQLRLNVPGEEFEGDGNIPTVFTGDYKIRIDASELAGVASVKLPCDADGLVAVCDGYELYAGETYNRVGDIRVDVNDDSAAGDFGTIKVTGEGEGLDFTPLDIDVLVGGAEFVNRELSLPKDLEAGDTYEAPVGLRNKGAMDSEGAVLRFHGSRGLSFPDSYGNCAYAEVTTGPLLHQGTEAICTFPDTIKAGTAYALTEPLKVKTADFALFDIFNYGFSAVSPAEAKSLREAKDYRPGSGPDLKLTEVPGADPADYTRYAELDLPATNQYDLELTGASLKGAAGDTVTAKLGFRNNGPAWISALRSGGEPIGFTVEVPEGAKVTKAPEACRETDIAENTKGYLCFVDTPLLEDARLTFPFDLRIDRVVQNAKAKVALPDWDNPRESDKSNDSAWIVLNGTGQSTNGGTGSSDGGTSNGGTTGGGSSSGTDGGSGSSSGGTGGDTSGGDTGTDTDGGLALTGAGGVTLIAGGAVLALGLGAGLVLYLRRRAAGQGGGTTA</sequence>
<evidence type="ECO:0000256" key="1">
    <source>
        <dbReference type="SAM" id="MobiDB-lite"/>
    </source>
</evidence>
<keyword evidence="2" id="KW-1133">Transmembrane helix</keyword>
<dbReference type="RefSeq" id="WP_194042166.1">
    <property type="nucleotide sequence ID" value="NZ_CP063373.1"/>
</dbReference>
<gene>
    <name evidence="4" type="ORF">IM697_41240</name>
</gene>
<evidence type="ECO:0000313" key="5">
    <source>
        <dbReference type="Proteomes" id="UP000594205"/>
    </source>
</evidence>
<reference evidence="4 5" key="1">
    <citation type="submission" date="2020-10" db="EMBL/GenBank/DDBJ databases">
        <title>Streptomyces ferrugineus complate genome analysis.</title>
        <authorList>
            <person name="Anwar N."/>
        </authorList>
    </citation>
    <scope>NUCLEOTIDE SEQUENCE [LARGE SCALE GENOMIC DNA]</scope>
    <source>
        <strain evidence="4 5">CCTCC AA2014009</strain>
    </source>
</reference>
<feature type="chain" id="PRO_5030951454" description="Peptidase" evidence="3">
    <location>
        <begin position="35"/>
        <end position="564"/>
    </location>
</feature>
<keyword evidence="5" id="KW-1185">Reference proteome</keyword>
<evidence type="ECO:0008006" key="6">
    <source>
        <dbReference type="Google" id="ProtNLM"/>
    </source>
</evidence>